<evidence type="ECO:0000256" key="1">
    <source>
        <dbReference type="SAM" id="MobiDB-lite"/>
    </source>
</evidence>
<keyword evidence="3" id="KW-1185">Reference proteome</keyword>
<dbReference type="Proteomes" id="UP001392437">
    <property type="component" value="Unassembled WGS sequence"/>
</dbReference>
<reference evidence="2 3" key="1">
    <citation type="submission" date="2023-01" db="EMBL/GenBank/DDBJ databases">
        <title>Analysis of 21 Apiospora genomes using comparative genomics revels a genus with tremendous synthesis potential of carbohydrate active enzymes and secondary metabolites.</title>
        <authorList>
            <person name="Sorensen T."/>
        </authorList>
    </citation>
    <scope>NUCLEOTIDE SEQUENCE [LARGE SCALE GENOMIC DNA]</scope>
    <source>
        <strain evidence="2 3">CBS 117206</strain>
    </source>
</reference>
<protein>
    <submittedName>
        <fullName evidence="2">Uncharacterized protein</fullName>
    </submittedName>
</protein>
<proteinExistence type="predicted"/>
<dbReference type="EMBL" id="JAQQWP010000001">
    <property type="protein sequence ID" value="KAK8132936.1"/>
    <property type="molecule type" value="Genomic_DNA"/>
</dbReference>
<feature type="region of interest" description="Disordered" evidence="1">
    <location>
        <begin position="1"/>
        <end position="48"/>
    </location>
</feature>
<feature type="compositionally biased region" description="Basic and acidic residues" evidence="1">
    <location>
        <begin position="26"/>
        <end position="48"/>
    </location>
</feature>
<accession>A0AAW0RDW0</accession>
<organism evidence="2 3">
    <name type="scientific">Apiospora kogelbergensis</name>
    <dbReference type="NCBI Taxonomy" id="1337665"/>
    <lineage>
        <taxon>Eukaryota</taxon>
        <taxon>Fungi</taxon>
        <taxon>Dikarya</taxon>
        <taxon>Ascomycota</taxon>
        <taxon>Pezizomycotina</taxon>
        <taxon>Sordariomycetes</taxon>
        <taxon>Xylariomycetidae</taxon>
        <taxon>Amphisphaeriales</taxon>
        <taxon>Apiosporaceae</taxon>
        <taxon>Apiospora</taxon>
    </lineage>
</organism>
<sequence length="71" mass="8388">MIDSRSMESLYEHFSAQQQQQPIHHRGLEDAATLEKSKPSRMSREETVKPAVAAARSYRSFWFFWRTDVSR</sequence>
<evidence type="ECO:0000313" key="3">
    <source>
        <dbReference type="Proteomes" id="UP001392437"/>
    </source>
</evidence>
<gene>
    <name evidence="2" type="ORF">PG999_001109</name>
</gene>
<comment type="caution">
    <text evidence="2">The sequence shown here is derived from an EMBL/GenBank/DDBJ whole genome shotgun (WGS) entry which is preliminary data.</text>
</comment>
<evidence type="ECO:0000313" key="2">
    <source>
        <dbReference type="EMBL" id="KAK8132936.1"/>
    </source>
</evidence>
<name>A0AAW0RDW0_9PEZI</name>
<dbReference type="AlphaFoldDB" id="A0AAW0RDW0"/>